<dbReference type="PRINTS" id="PR00598">
    <property type="entry name" value="HTHMARR"/>
</dbReference>
<dbReference type="PANTHER" id="PTHR33164:SF106">
    <property type="entry name" value="TRANSCRIPTIONAL REGULATORY PROTEIN"/>
    <property type="match status" value="1"/>
</dbReference>
<name>A0A1R1S2W6_9BACI</name>
<evidence type="ECO:0000313" key="3">
    <source>
        <dbReference type="EMBL" id="OMI03611.1"/>
    </source>
</evidence>
<dbReference type="PANTHER" id="PTHR33164">
    <property type="entry name" value="TRANSCRIPTIONAL REGULATOR, MARR FAMILY"/>
    <property type="match status" value="1"/>
</dbReference>
<dbReference type="SUPFAM" id="SSF46785">
    <property type="entry name" value="Winged helix' DNA-binding domain"/>
    <property type="match status" value="1"/>
</dbReference>
<dbReference type="InterPro" id="IPR036390">
    <property type="entry name" value="WH_DNA-bd_sf"/>
</dbReference>
<comment type="caution">
    <text evidence="3">The sequence shown here is derived from an EMBL/GenBank/DDBJ whole genome shotgun (WGS) entry which is preliminary data.</text>
</comment>
<feature type="domain" description="HTH marR-type" evidence="2">
    <location>
        <begin position="9"/>
        <end position="145"/>
    </location>
</feature>
<accession>A0A1R1QH90</accession>
<dbReference type="GO" id="GO:0003700">
    <property type="term" value="F:DNA-binding transcription factor activity"/>
    <property type="evidence" value="ECO:0007669"/>
    <property type="project" value="InterPro"/>
</dbReference>
<evidence type="ECO:0000256" key="1">
    <source>
        <dbReference type="ARBA" id="ARBA00023125"/>
    </source>
</evidence>
<dbReference type="InterPro" id="IPR000835">
    <property type="entry name" value="HTH_MarR-typ"/>
</dbReference>
<proteinExistence type="predicted"/>
<dbReference type="Gene3D" id="1.10.10.10">
    <property type="entry name" value="Winged helix-like DNA-binding domain superfamily/Winged helix DNA-binding domain"/>
    <property type="match status" value="1"/>
</dbReference>
<dbReference type="InterPro" id="IPR000485">
    <property type="entry name" value="AsnC-type_HTH_dom"/>
</dbReference>
<dbReference type="EMBL" id="MTJL01000028">
    <property type="protein sequence ID" value="OMI03611.1"/>
    <property type="molecule type" value="Genomic_DNA"/>
</dbReference>
<keyword evidence="4" id="KW-1185">Reference proteome</keyword>
<dbReference type="GO" id="GO:0006950">
    <property type="term" value="P:response to stress"/>
    <property type="evidence" value="ECO:0007669"/>
    <property type="project" value="TreeGrafter"/>
</dbReference>
<sequence>MSRTNQKEREELIRELIQQLRFQSTATVFMHQAIGEKIGLNGTDHKCLEIISRDGKITAGELAEKSGLTTGAITGVIDRLEKAGYVRRIRDSADRRRLLIELIPENMEEIYTLFEDLAQESAMFLSQYTDQELHIITRFIKDSADFTSGYVKTITRRKK</sequence>
<dbReference type="GO" id="GO:0043565">
    <property type="term" value="F:sequence-specific DNA binding"/>
    <property type="evidence" value="ECO:0007669"/>
    <property type="project" value="InterPro"/>
</dbReference>
<dbReference type="AlphaFoldDB" id="A0A1R1S2W6"/>
<organism evidence="3 4">
    <name type="scientific">Bacillus swezeyi</name>
    <dbReference type="NCBI Taxonomy" id="1925020"/>
    <lineage>
        <taxon>Bacteria</taxon>
        <taxon>Bacillati</taxon>
        <taxon>Bacillota</taxon>
        <taxon>Bacilli</taxon>
        <taxon>Bacillales</taxon>
        <taxon>Bacillaceae</taxon>
        <taxon>Bacillus</taxon>
    </lineage>
</organism>
<dbReference type="Pfam" id="PF01047">
    <property type="entry name" value="MarR"/>
    <property type="match status" value="1"/>
</dbReference>
<protein>
    <submittedName>
        <fullName evidence="3">MarR family transcriptional regulator</fullName>
    </submittedName>
</protein>
<dbReference type="InterPro" id="IPR036388">
    <property type="entry name" value="WH-like_DNA-bd_sf"/>
</dbReference>
<dbReference type="OrthoDB" id="162531at2"/>
<reference evidence="3 4" key="1">
    <citation type="submission" date="2017-01" db="EMBL/GenBank/DDBJ databases">
        <title>Bacillus phylogenomics.</title>
        <authorList>
            <person name="Dunlap C."/>
        </authorList>
    </citation>
    <scope>NUCLEOTIDE SEQUENCE [LARGE SCALE GENOMIC DNA]</scope>
    <source>
        <strain evidence="3 4">NRRL B-41282</strain>
    </source>
</reference>
<dbReference type="PRINTS" id="PR00033">
    <property type="entry name" value="HTHASNC"/>
</dbReference>
<dbReference type="SMART" id="SM00347">
    <property type="entry name" value="HTH_MARR"/>
    <property type="match status" value="1"/>
</dbReference>
<gene>
    <name evidence="3" type="ORF">BW143_14535</name>
</gene>
<dbReference type="Proteomes" id="UP000187367">
    <property type="component" value="Unassembled WGS sequence"/>
</dbReference>
<dbReference type="RefSeq" id="WP_076758410.1">
    <property type="nucleotide sequence ID" value="NZ_JARMMH010000008.1"/>
</dbReference>
<accession>A0A1R1S2W6</accession>
<dbReference type="InterPro" id="IPR039422">
    <property type="entry name" value="MarR/SlyA-like"/>
</dbReference>
<evidence type="ECO:0000259" key="2">
    <source>
        <dbReference type="PROSITE" id="PS50995"/>
    </source>
</evidence>
<evidence type="ECO:0000313" key="4">
    <source>
        <dbReference type="Proteomes" id="UP000187367"/>
    </source>
</evidence>
<keyword evidence="1" id="KW-0238">DNA-binding</keyword>
<dbReference type="PROSITE" id="PS50995">
    <property type="entry name" value="HTH_MARR_2"/>
    <property type="match status" value="1"/>
</dbReference>